<evidence type="ECO:0000313" key="1">
    <source>
        <dbReference type="EMBL" id="EEQ93196.1"/>
    </source>
</evidence>
<name>C4WMN4_9HYPH</name>
<evidence type="ECO:0000313" key="2">
    <source>
        <dbReference type="Proteomes" id="UP000004386"/>
    </source>
</evidence>
<proteinExistence type="predicted"/>
<dbReference type="Proteomes" id="UP000004386">
    <property type="component" value="Unassembled WGS sequence"/>
</dbReference>
<organism evidence="1 2">
    <name type="scientific">Brucella intermedia LMG 3301</name>
    <dbReference type="NCBI Taxonomy" id="641118"/>
    <lineage>
        <taxon>Bacteria</taxon>
        <taxon>Pseudomonadati</taxon>
        <taxon>Pseudomonadota</taxon>
        <taxon>Alphaproteobacteria</taxon>
        <taxon>Hyphomicrobiales</taxon>
        <taxon>Brucellaceae</taxon>
        <taxon>Brucella/Ochrobactrum group</taxon>
        <taxon>Brucella</taxon>
    </lineage>
</organism>
<dbReference type="HOGENOM" id="CLU_3346645_0_0_5"/>
<accession>C4WMN4</accession>
<gene>
    <name evidence="1" type="ORF">OINT_2000332</name>
</gene>
<dbReference type="AlphaFoldDB" id="C4WMN4"/>
<reference evidence="1 2" key="1">
    <citation type="submission" date="2009-05" db="EMBL/GenBank/DDBJ databases">
        <authorList>
            <person name="Setubal J.C."/>
            <person name="Boyle S."/>
            <person name="Crasta O.R."/>
            <person name="Gillespie J.J."/>
            <person name="Kenyon R.W."/>
            <person name="Lu J."/>
            <person name="Mane S."/>
            <person name="Nagrani S."/>
            <person name="Shallom J.M."/>
            <person name="Shallom S."/>
            <person name="Shukla M."/>
            <person name="Snyder E.E."/>
            <person name="Sobral B.W."/>
            <person name="Wattam A.R."/>
            <person name="Will R."/>
            <person name="Williams K."/>
            <person name="Yoo H."/>
            <person name="Munk C."/>
            <person name="Tapia R."/>
            <person name="Green L."/>
            <person name="Rogers Y."/>
            <person name="Detter J.C."/>
            <person name="Bruce D."/>
            <person name="Brettin T.S."/>
            <person name="Tsolis R."/>
        </authorList>
    </citation>
    <scope>NUCLEOTIDE SEQUENCE [LARGE SCALE GENOMIC DNA]</scope>
    <source>
        <strain evidence="1 2">LMG 3301</strain>
    </source>
</reference>
<protein>
    <submittedName>
        <fullName evidence="1">Uncharacterized protein</fullName>
    </submittedName>
</protein>
<sequence>MAPAGNTVMTKWEAFCRQVSVTDKDLGDKSSLIAIRE</sequence>
<comment type="caution">
    <text evidence="1">The sequence shown here is derived from an EMBL/GenBank/DDBJ whole genome shotgun (WGS) entry which is preliminary data.</text>
</comment>
<dbReference type="EMBL" id="ACQA01000002">
    <property type="protein sequence ID" value="EEQ93196.1"/>
    <property type="molecule type" value="Genomic_DNA"/>
</dbReference>